<keyword evidence="1" id="KW-0812">Transmembrane</keyword>
<feature type="transmembrane region" description="Helical" evidence="1">
    <location>
        <begin position="177"/>
        <end position="199"/>
    </location>
</feature>
<feature type="transmembrane region" description="Helical" evidence="1">
    <location>
        <begin position="91"/>
        <end position="109"/>
    </location>
</feature>
<keyword evidence="1" id="KW-0472">Membrane</keyword>
<feature type="transmembrane region" description="Helical" evidence="1">
    <location>
        <begin position="121"/>
        <end position="141"/>
    </location>
</feature>
<feature type="transmembrane region" description="Helical" evidence="1">
    <location>
        <begin position="153"/>
        <end position="171"/>
    </location>
</feature>
<protein>
    <submittedName>
        <fullName evidence="2">Membrane protein YesL</fullName>
    </submittedName>
</protein>
<evidence type="ECO:0000313" key="3">
    <source>
        <dbReference type="Proteomes" id="UP000698222"/>
    </source>
</evidence>
<organism evidence="2 3">
    <name type="scientific">Brachybacterium fresconis</name>
    <dbReference type="NCBI Taxonomy" id="173363"/>
    <lineage>
        <taxon>Bacteria</taxon>
        <taxon>Bacillati</taxon>
        <taxon>Actinomycetota</taxon>
        <taxon>Actinomycetes</taxon>
        <taxon>Micrococcales</taxon>
        <taxon>Dermabacteraceae</taxon>
        <taxon>Brachybacterium</taxon>
    </lineage>
</organism>
<feature type="transmembrane region" description="Helical" evidence="1">
    <location>
        <begin position="35"/>
        <end position="62"/>
    </location>
</feature>
<name>A0ABS4YRH1_9MICO</name>
<dbReference type="RefSeq" id="WP_209895455.1">
    <property type="nucleotide sequence ID" value="NZ_BAAAJV010000050.1"/>
</dbReference>
<evidence type="ECO:0000313" key="2">
    <source>
        <dbReference type="EMBL" id="MBP2411080.1"/>
    </source>
</evidence>
<gene>
    <name evidence="2" type="ORF">JOF44_003983</name>
</gene>
<dbReference type="Pfam" id="PF04854">
    <property type="entry name" value="DUF624"/>
    <property type="match status" value="1"/>
</dbReference>
<reference evidence="2 3" key="1">
    <citation type="submission" date="2021-03" db="EMBL/GenBank/DDBJ databases">
        <title>Sequencing the genomes of 1000 actinobacteria strains.</title>
        <authorList>
            <person name="Klenk H.-P."/>
        </authorList>
    </citation>
    <scope>NUCLEOTIDE SEQUENCE [LARGE SCALE GENOMIC DNA]</scope>
    <source>
        <strain evidence="2 3">DSM 14564</strain>
    </source>
</reference>
<dbReference type="EMBL" id="JAGIOC010000001">
    <property type="protein sequence ID" value="MBP2411080.1"/>
    <property type="molecule type" value="Genomic_DNA"/>
</dbReference>
<evidence type="ECO:0000256" key="1">
    <source>
        <dbReference type="SAM" id="Phobius"/>
    </source>
</evidence>
<sequence length="225" mass="23757">MSRIGTPTGPAQVPAWVMHANEAVERVYLVLRVNLLGMLLSLLGLVVLGSAPAAVAAADVFIAARHGAKVKVAPTMWASFRSHLVSANVRMLPLMIVQLGSASMLWIVIGGGTSNSLMTMVLAGLAVVSAAWSTLSVAVLTVVPRVRRQDVLVAWRLALLLPGALPMRFIALVLGLAAWIALCSFLWPLALLVGAATAIDGARTLLGIRTEILLEDLDRSRSVTV</sequence>
<accession>A0ABS4YRH1</accession>
<dbReference type="InterPro" id="IPR006938">
    <property type="entry name" value="DUF624"/>
</dbReference>
<comment type="caution">
    <text evidence="2">The sequence shown here is derived from an EMBL/GenBank/DDBJ whole genome shotgun (WGS) entry which is preliminary data.</text>
</comment>
<keyword evidence="1" id="KW-1133">Transmembrane helix</keyword>
<keyword evidence="3" id="KW-1185">Reference proteome</keyword>
<dbReference type="Proteomes" id="UP000698222">
    <property type="component" value="Unassembled WGS sequence"/>
</dbReference>
<proteinExistence type="predicted"/>